<evidence type="ECO:0000313" key="3">
    <source>
        <dbReference type="Proteomes" id="UP001597380"/>
    </source>
</evidence>
<dbReference type="InterPro" id="IPR016181">
    <property type="entry name" value="Acyl_CoA_acyltransferase"/>
</dbReference>
<name>A0ABW4XJ97_9GAMM</name>
<dbReference type="Pfam" id="PF00583">
    <property type="entry name" value="Acetyltransf_1"/>
    <property type="match status" value="1"/>
</dbReference>
<dbReference type="InterPro" id="IPR000182">
    <property type="entry name" value="GNAT_dom"/>
</dbReference>
<dbReference type="Gene3D" id="3.40.630.30">
    <property type="match status" value="1"/>
</dbReference>
<dbReference type="GO" id="GO:0016746">
    <property type="term" value="F:acyltransferase activity"/>
    <property type="evidence" value="ECO:0007669"/>
    <property type="project" value="UniProtKB-KW"/>
</dbReference>
<feature type="domain" description="N-acetyltransferase" evidence="1">
    <location>
        <begin position="2"/>
        <end position="162"/>
    </location>
</feature>
<dbReference type="Proteomes" id="UP001597380">
    <property type="component" value="Unassembled WGS sequence"/>
</dbReference>
<gene>
    <name evidence="2" type="ORF">ACFSJ3_03990</name>
</gene>
<dbReference type="RefSeq" id="WP_345338288.1">
    <property type="nucleotide sequence ID" value="NZ_BAABLI010000005.1"/>
</dbReference>
<evidence type="ECO:0000259" key="1">
    <source>
        <dbReference type="PROSITE" id="PS51186"/>
    </source>
</evidence>
<proteinExistence type="predicted"/>
<evidence type="ECO:0000313" key="2">
    <source>
        <dbReference type="EMBL" id="MFD2095133.1"/>
    </source>
</evidence>
<accession>A0ABW4XJ97</accession>
<dbReference type="PROSITE" id="PS51186">
    <property type="entry name" value="GNAT"/>
    <property type="match status" value="1"/>
</dbReference>
<reference evidence="3" key="1">
    <citation type="journal article" date="2019" name="Int. J. Syst. Evol. Microbiol.">
        <title>The Global Catalogue of Microorganisms (GCM) 10K type strain sequencing project: providing services to taxonomists for standard genome sequencing and annotation.</title>
        <authorList>
            <consortium name="The Broad Institute Genomics Platform"/>
            <consortium name="The Broad Institute Genome Sequencing Center for Infectious Disease"/>
            <person name="Wu L."/>
            <person name="Ma J."/>
        </authorList>
    </citation>
    <scope>NUCLEOTIDE SEQUENCE [LARGE SCALE GENOMIC DNA]</scope>
    <source>
        <strain evidence="3">CGMCC 1.10992</strain>
    </source>
</reference>
<keyword evidence="2" id="KW-0012">Acyltransferase</keyword>
<dbReference type="SUPFAM" id="SSF55729">
    <property type="entry name" value="Acyl-CoA N-acyltransferases (Nat)"/>
    <property type="match status" value="1"/>
</dbReference>
<dbReference type="EMBL" id="JBHUHT010000008">
    <property type="protein sequence ID" value="MFD2095133.1"/>
    <property type="molecule type" value="Genomic_DNA"/>
</dbReference>
<keyword evidence="2" id="KW-0808">Transferase</keyword>
<keyword evidence="3" id="KW-1185">Reference proteome</keyword>
<dbReference type="PANTHER" id="PTHR43138:SF1">
    <property type="entry name" value="N-ACETYLTRANSFERASE ACA1"/>
    <property type="match status" value="1"/>
</dbReference>
<comment type="caution">
    <text evidence="2">The sequence shown here is derived from an EMBL/GenBank/DDBJ whole genome shotgun (WGS) entry which is preliminary data.</text>
</comment>
<dbReference type="InterPro" id="IPR052742">
    <property type="entry name" value="Mito_N-acetyltransferase"/>
</dbReference>
<sequence length="165" mass="18507">MIHIREARAEDFELIWPLFQQVAAAGETYGYDRDMSKQEAFRVWMALPRKTYLCEQDGQFLGTYYLKTNQAGPGSHVCNCGYMVAEAARGRGVASAMCEHSQQQAVALGYKAMQFNFVAASNEGAVRLWSKLGYDTVGRLPKAFNHPTLGLVDALVMYKWLELPV</sequence>
<protein>
    <submittedName>
        <fullName evidence="2">GNAT family N-acetyltransferase</fullName>
        <ecNumber evidence="2">2.3.-.-</ecNumber>
    </submittedName>
</protein>
<dbReference type="EC" id="2.3.-.-" evidence="2"/>
<dbReference type="CDD" id="cd04301">
    <property type="entry name" value="NAT_SF"/>
    <property type="match status" value="1"/>
</dbReference>
<dbReference type="PANTHER" id="PTHR43138">
    <property type="entry name" value="ACETYLTRANSFERASE, GNAT FAMILY"/>
    <property type="match status" value="1"/>
</dbReference>
<organism evidence="2 3">
    <name type="scientific">Corallincola platygyrae</name>
    <dbReference type="NCBI Taxonomy" id="1193278"/>
    <lineage>
        <taxon>Bacteria</taxon>
        <taxon>Pseudomonadati</taxon>
        <taxon>Pseudomonadota</taxon>
        <taxon>Gammaproteobacteria</taxon>
        <taxon>Alteromonadales</taxon>
        <taxon>Psychromonadaceae</taxon>
        <taxon>Corallincola</taxon>
    </lineage>
</organism>